<protein>
    <submittedName>
        <fullName evidence="2 5">Uncharacterized protein</fullName>
    </submittedName>
</protein>
<dbReference type="Proteomes" id="UP000274756">
    <property type="component" value="Unassembled WGS sequence"/>
</dbReference>
<sequence>MFIVAELSIFFIALLTNVESASTNLPHRNPKFPPPEFKGILPAKDFSRLEAIDADQNMPWQEKHKQIDAIMSSLPDSVLDRLPLPAGFEKLPQNIQEKLRAAHKAKNITWDQRHAIIHNIVESLGKEHKRLIHPPPPPRGFVLLK</sequence>
<evidence type="ECO:0000313" key="5">
    <source>
        <dbReference type="WBParaSite" id="DME_0000690801-mRNA-1"/>
    </source>
</evidence>
<evidence type="ECO:0000256" key="1">
    <source>
        <dbReference type="SAM" id="SignalP"/>
    </source>
</evidence>
<proteinExistence type="predicted"/>
<name>A0A0N4UH97_DRAME</name>
<reference evidence="2 4" key="2">
    <citation type="submission" date="2018-11" db="EMBL/GenBank/DDBJ databases">
        <authorList>
            <consortium name="Pathogen Informatics"/>
        </authorList>
    </citation>
    <scope>NUCLEOTIDE SEQUENCE [LARGE SCALE GENOMIC DNA]</scope>
</reference>
<evidence type="ECO:0000313" key="3">
    <source>
        <dbReference type="Proteomes" id="UP000038040"/>
    </source>
</evidence>
<gene>
    <name evidence="2" type="ORF">DME_LOCUS1522</name>
</gene>
<evidence type="ECO:0000313" key="2">
    <source>
        <dbReference type="EMBL" id="VDN51549.1"/>
    </source>
</evidence>
<accession>A0A0N4UH97</accession>
<keyword evidence="1" id="KW-0732">Signal</keyword>
<dbReference type="Proteomes" id="UP000038040">
    <property type="component" value="Unplaced"/>
</dbReference>
<keyword evidence="4" id="KW-1185">Reference proteome</keyword>
<dbReference type="WBParaSite" id="DME_0000690801-mRNA-1">
    <property type="protein sequence ID" value="DME_0000690801-mRNA-1"/>
    <property type="gene ID" value="DME_0000690801"/>
</dbReference>
<reference evidence="5" key="1">
    <citation type="submission" date="2017-02" db="UniProtKB">
        <authorList>
            <consortium name="WormBaseParasite"/>
        </authorList>
    </citation>
    <scope>IDENTIFICATION</scope>
</reference>
<evidence type="ECO:0000313" key="4">
    <source>
        <dbReference type="Proteomes" id="UP000274756"/>
    </source>
</evidence>
<organism evidence="3 5">
    <name type="scientific">Dracunculus medinensis</name>
    <name type="common">Guinea worm</name>
    <dbReference type="NCBI Taxonomy" id="318479"/>
    <lineage>
        <taxon>Eukaryota</taxon>
        <taxon>Metazoa</taxon>
        <taxon>Ecdysozoa</taxon>
        <taxon>Nematoda</taxon>
        <taxon>Chromadorea</taxon>
        <taxon>Rhabditida</taxon>
        <taxon>Spirurina</taxon>
        <taxon>Dracunculoidea</taxon>
        <taxon>Dracunculidae</taxon>
        <taxon>Dracunculus</taxon>
    </lineage>
</organism>
<dbReference type="AlphaFoldDB" id="A0A0N4UH97"/>
<feature type="chain" id="PRO_5033229918" evidence="1">
    <location>
        <begin position="21"/>
        <end position="145"/>
    </location>
</feature>
<dbReference type="EMBL" id="UYYG01000023">
    <property type="protein sequence ID" value="VDN51549.1"/>
    <property type="molecule type" value="Genomic_DNA"/>
</dbReference>
<dbReference type="OrthoDB" id="5799464at2759"/>
<feature type="signal peptide" evidence="1">
    <location>
        <begin position="1"/>
        <end position="20"/>
    </location>
</feature>